<organism evidence="1 2">
    <name type="scientific">Flavobacterium plurextorum</name>
    <dbReference type="NCBI Taxonomy" id="1114867"/>
    <lineage>
        <taxon>Bacteria</taxon>
        <taxon>Pseudomonadati</taxon>
        <taxon>Bacteroidota</taxon>
        <taxon>Flavobacteriia</taxon>
        <taxon>Flavobacteriales</taxon>
        <taxon>Flavobacteriaceae</taxon>
        <taxon>Flavobacterium</taxon>
    </lineage>
</organism>
<protein>
    <submittedName>
        <fullName evidence="1">Uncharacterized protein</fullName>
    </submittedName>
</protein>
<comment type="caution">
    <text evidence="1">The sequence shown here is derived from an EMBL/GenBank/DDBJ whole genome shotgun (WGS) entry which is preliminary data.</text>
</comment>
<sequence>MTIGRILIRWFKTKTTVFFLTNQRIIFCDSNSQIINNSFELENLILNYREKANNSGYIIIGEPESIATSSNNAFMNRTGINFFEDKNVMYNISKVKSVFDLIVKTKSNLIKNK</sequence>
<gene>
    <name evidence="1" type="ORF">B0A81_10415</name>
</gene>
<dbReference type="EMBL" id="MUHD01000017">
    <property type="protein sequence ID" value="OXB08295.1"/>
    <property type="molecule type" value="Genomic_DNA"/>
</dbReference>
<proteinExistence type="predicted"/>
<accession>A0ABX4CVY1</accession>
<reference evidence="1 2" key="1">
    <citation type="submission" date="2016-11" db="EMBL/GenBank/DDBJ databases">
        <title>Whole genomes of Flavobacteriaceae.</title>
        <authorList>
            <person name="Stine C."/>
            <person name="Li C."/>
            <person name="Tadesse D."/>
        </authorList>
    </citation>
    <scope>NUCLEOTIDE SEQUENCE [LARGE SCALE GENOMIC DNA]</scope>
    <source>
        <strain evidence="1 2">CCUG 60112</strain>
    </source>
</reference>
<name>A0ABX4CVY1_9FLAO</name>
<dbReference type="Proteomes" id="UP000198381">
    <property type="component" value="Unassembled WGS sequence"/>
</dbReference>
<keyword evidence="2" id="KW-1185">Reference proteome</keyword>
<evidence type="ECO:0000313" key="2">
    <source>
        <dbReference type="Proteomes" id="UP000198381"/>
    </source>
</evidence>
<evidence type="ECO:0000313" key="1">
    <source>
        <dbReference type="EMBL" id="OXB08295.1"/>
    </source>
</evidence>